<organism evidence="1 2">
    <name type="scientific">Lactococcus lactis subsp. lactis</name>
    <name type="common">Streptococcus lactis</name>
    <dbReference type="NCBI Taxonomy" id="1360"/>
    <lineage>
        <taxon>Bacteria</taxon>
        <taxon>Bacillati</taxon>
        <taxon>Bacillota</taxon>
        <taxon>Bacilli</taxon>
        <taxon>Lactobacillales</taxon>
        <taxon>Streptococcaceae</taxon>
        <taxon>Lactococcus</taxon>
    </lineage>
</organism>
<evidence type="ECO:0000313" key="2">
    <source>
        <dbReference type="Proteomes" id="UP000192085"/>
    </source>
</evidence>
<dbReference type="Proteomes" id="UP000192085">
    <property type="component" value="Chromosome"/>
</dbReference>
<name>A0A1V0NIC7_LACLL</name>
<accession>A0A1V0NIC7</accession>
<dbReference type="AlphaFoldDB" id="A0A1V0NIC7"/>
<gene>
    <name evidence="1" type="ORF">LL275_2016</name>
</gene>
<evidence type="ECO:0000313" key="1">
    <source>
        <dbReference type="EMBL" id="ARD99643.1"/>
    </source>
</evidence>
<sequence>MPKIKVEAVVKQRLFYRFSIIKIRFISFFNKQLASKMAEELIKDIESNFKKYFLCKVKSPKE</sequence>
<dbReference type="EMBL" id="CP015897">
    <property type="protein sequence ID" value="ARD99643.1"/>
    <property type="molecule type" value="Genomic_DNA"/>
</dbReference>
<proteinExistence type="predicted"/>
<protein>
    <submittedName>
        <fullName evidence="1">Prophage protein</fullName>
    </submittedName>
</protein>
<dbReference type="RefSeq" id="WP_025016873.1">
    <property type="nucleotide sequence ID" value="NZ_BAABQR010000008.1"/>
</dbReference>
<reference evidence="1 2" key="1">
    <citation type="journal article" date="2017" name="BMC Genomics">
        <title>Comparative and functional genomics of the Lactococcus lactis taxon; insights into evolution and niche adaptation.</title>
        <authorList>
            <person name="Kelleher P."/>
            <person name="Bottacini F."/>
            <person name="Mahony J."/>
            <person name="Kilcawley K.N."/>
            <person name="van Sinderen D."/>
        </authorList>
    </citation>
    <scope>NUCLEOTIDE SEQUENCE [LARGE SCALE GENOMIC DNA]</scope>
    <source>
        <strain evidence="1 2">275</strain>
    </source>
</reference>